<dbReference type="InterPro" id="IPR009045">
    <property type="entry name" value="Zn_M74/Hedgehog-like"/>
</dbReference>
<dbReference type="InterPro" id="IPR052179">
    <property type="entry name" value="DD-CPase-like"/>
</dbReference>
<evidence type="ECO:0000256" key="1">
    <source>
        <dbReference type="SAM" id="Phobius"/>
    </source>
</evidence>
<dbReference type="PANTHER" id="PTHR34385">
    <property type="entry name" value="D-ALANYL-D-ALANINE CARBOXYPEPTIDASE"/>
    <property type="match status" value="1"/>
</dbReference>
<dbReference type="Gene3D" id="3.30.1380.10">
    <property type="match status" value="1"/>
</dbReference>
<sequence length="287" mass="33901">MCYCFQVKKHISKLALSFATFLFVFLLFTPYFTTDFMDLRQQKENEENYQRFLQEKIAQEIAKRNAEDKIYLTGKFDPNLREDFALVPSQYNIARYKMYLRKETLDAFGDMAEAAAKDSIELNITSATRNFDYQKDLWNRKWDSTTLAEKKDLSEDMLDEIKRFKKILEYSAAPGTSRHHWGTEIDINSVTPKFFETSEGKKVYEWLQVNAPVFGFCQTYNEKGESRQAGYNEEKWHWSYMPLSRTLTQEYKKLIKDEDITGFLGDQYVPALNLINNYVLNINPDCF</sequence>
<evidence type="ECO:0000259" key="2">
    <source>
        <dbReference type="Pfam" id="PF02557"/>
    </source>
</evidence>
<feature type="transmembrane region" description="Helical" evidence="1">
    <location>
        <begin position="14"/>
        <end position="33"/>
    </location>
</feature>
<evidence type="ECO:0000313" key="4">
    <source>
        <dbReference type="Proteomes" id="UP000178104"/>
    </source>
</evidence>
<dbReference type="STRING" id="1801780.A2917_01360"/>
<comment type="caution">
    <text evidence="3">The sequence shown here is derived from an EMBL/GenBank/DDBJ whole genome shotgun (WGS) entry which is preliminary data.</text>
</comment>
<dbReference type="EMBL" id="MFVE01000008">
    <property type="protein sequence ID" value="OGI95012.1"/>
    <property type="molecule type" value="Genomic_DNA"/>
</dbReference>
<dbReference type="GO" id="GO:0006508">
    <property type="term" value="P:proteolysis"/>
    <property type="evidence" value="ECO:0007669"/>
    <property type="project" value="InterPro"/>
</dbReference>
<dbReference type="InterPro" id="IPR003709">
    <property type="entry name" value="VanY-like_core_dom"/>
</dbReference>
<dbReference type="CDD" id="cd14847">
    <property type="entry name" value="DD-carboxypeptidase_like"/>
    <property type="match status" value="1"/>
</dbReference>
<accession>A0A1F6XLR3</accession>
<feature type="domain" description="D-alanyl-D-alanine carboxypeptidase-like core" evidence="2">
    <location>
        <begin position="98"/>
        <end position="242"/>
    </location>
</feature>
<keyword evidence="1" id="KW-0812">Transmembrane</keyword>
<dbReference type="Pfam" id="PF02557">
    <property type="entry name" value="VanY"/>
    <property type="match status" value="1"/>
</dbReference>
<name>A0A1F6XLR3_9BACT</name>
<keyword evidence="1" id="KW-0472">Membrane</keyword>
<dbReference type="Proteomes" id="UP000178104">
    <property type="component" value="Unassembled WGS sequence"/>
</dbReference>
<dbReference type="PANTHER" id="PTHR34385:SF1">
    <property type="entry name" value="PEPTIDOGLYCAN L-ALANYL-D-GLUTAMATE ENDOPEPTIDASE CWLK"/>
    <property type="match status" value="1"/>
</dbReference>
<dbReference type="GO" id="GO:0008233">
    <property type="term" value="F:peptidase activity"/>
    <property type="evidence" value="ECO:0007669"/>
    <property type="project" value="InterPro"/>
</dbReference>
<proteinExistence type="predicted"/>
<keyword evidence="1" id="KW-1133">Transmembrane helix</keyword>
<gene>
    <name evidence="3" type="ORF">A2917_01360</name>
</gene>
<evidence type="ECO:0000313" key="3">
    <source>
        <dbReference type="EMBL" id="OGI95012.1"/>
    </source>
</evidence>
<dbReference type="SUPFAM" id="SSF55166">
    <property type="entry name" value="Hedgehog/DD-peptidase"/>
    <property type="match status" value="1"/>
</dbReference>
<organism evidence="3 4">
    <name type="scientific">Candidatus Nomurabacteria bacterium RIFCSPLOWO2_01_FULL_42_17</name>
    <dbReference type="NCBI Taxonomy" id="1801780"/>
    <lineage>
        <taxon>Bacteria</taxon>
        <taxon>Candidatus Nomuraibacteriota</taxon>
    </lineage>
</organism>
<dbReference type="AlphaFoldDB" id="A0A1F6XLR3"/>
<protein>
    <recommendedName>
        <fullName evidence="2">D-alanyl-D-alanine carboxypeptidase-like core domain-containing protein</fullName>
    </recommendedName>
</protein>
<reference evidence="3 4" key="1">
    <citation type="journal article" date="2016" name="Nat. Commun.">
        <title>Thousands of microbial genomes shed light on interconnected biogeochemical processes in an aquifer system.</title>
        <authorList>
            <person name="Anantharaman K."/>
            <person name="Brown C.T."/>
            <person name="Hug L.A."/>
            <person name="Sharon I."/>
            <person name="Castelle C.J."/>
            <person name="Probst A.J."/>
            <person name="Thomas B.C."/>
            <person name="Singh A."/>
            <person name="Wilkins M.J."/>
            <person name="Karaoz U."/>
            <person name="Brodie E.L."/>
            <person name="Williams K.H."/>
            <person name="Hubbard S.S."/>
            <person name="Banfield J.F."/>
        </authorList>
    </citation>
    <scope>NUCLEOTIDE SEQUENCE [LARGE SCALE GENOMIC DNA]</scope>
</reference>